<dbReference type="Pfam" id="PF13975">
    <property type="entry name" value="gag-asp_proteas"/>
    <property type="match status" value="1"/>
</dbReference>
<dbReference type="InterPro" id="IPR021109">
    <property type="entry name" value="Peptidase_aspartic_dom_sf"/>
</dbReference>
<keyword evidence="1" id="KW-0472">Membrane</keyword>
<dbReference type="SUPFAM" id="SSF50630">
    <property type="entry name" value="Acid proteases"/>
    <property type="match status" value="1"/>
</dbReference>
<dbReference type="CDD" id="cd05483">
    <property type="entry name" value="retropepsin_like_bacteria"/>
    <property type="match status" value="1"/>
</dbReference>
<dbReference type="AlphaFoldDB" id="A0A5B7YD69"/>
<dbReference type="OrthoDB" id="9179511at2"/>
<keyword evidence="3" id="KW-1185">Reference proteome</keyword>
<dbReference type="Gene3D" id="2.40.70.10">
    <property type="entry name" value="Acid Proteases"/>
    <property type="match status" value="1"/>
</dbReference>
<name>A0A5B7YD69_9ALTE</name>
<proteinExistence type="predicted"/>
<keyword evidence="1" id="KW-1133">Transmembrane helix</keyword>
<evidence type="ECO:0000256" key="1">
    <source>
        <dbReference type="SAM" id="Phobius"/>
    </source>
</evidence>
<dbReference type="KEGG" id="salk:FBQ74_07660"/>
<gene>
    <name evidence="2" type="ORF">FBQ74_07660</name>
</gene>
<reference evidence="2 3" key="1">
    <citation type="submission" date="2019-04" db="EMBL/GenBank/DDBJ databases">
        <title>Salinimonas iocasae sp. nov., a halophilic bacterium isolated from the outer tube casing of tubeworms in Okinawa Trough.</title>
        <authorList>
            <person name="Zhang H."/>
            <person name="Wang H."/>
            <person name="Li C."/>
        </authorList>
    </citation>
    <scope>NUCLEOTIDE SEQUENCE [LARGE SCALE GENOMIC DNA]</scope>
    <source>
        <strain evidence="2 3">KX18D6</strain>
    </source>
</reference>
<dbReference type="Proteomes" id="UP000304912">
    <property type="component" value="Chromosome"/>
</dbReference>
<feature type="transmembrane region" description="Helical" evidence="1">
    <location>
        <begin position="43"/>
        <end position="61"/>
    </location>
</feature>
<dbReference type="InterPro" id="IPR034122">
    <property type="entry name" value="Retropepsin-like_bacterial"/>
</dbReference>
<organism evidence="2 3">
    <name type="scientific">Salinimonas iocasae</name>
    <dbReference type="NCBI Taxonomy" id="2572577"/>
    <lineage>
        <taxon>Bacteria</taxon>
        <taxon>Pseudomonadati</taxon>
        <taxon>Pseudomonadota</taxon>
        <taxon>Gammaproteobacteria</taxon>
        <taxon>Alteromonadales</taxon>
        <taxon>Alteromonadaceae</taxon>
        <taxon>Alteromonas/Salinimonas group</taxon>
        <taxon>Salinimonas</taxon>
    </lineage>
</organism>
<protein>
    <recommendedName>
        <fullName evidence="4">Aspartyl protease</fullName>
    </recommendedName>
</protein>
<evidence type="ECO:0008006" key="4">
    <source>
        <dbReference type="Google" id="ProtNLM"/>
    </source>
</evidence>
<evidence type="ECO:0000313" key="2">
    <source>
        <dbReference type="EMBL" id="QCZ93370.1"/>
    </source>
</evidence>
<accession>A0A5B7YD69</accession>
<evidence type="ECO:0000313" key="3">
    <source>
        <dbReference type="Proteomes" id="UP000304912"/>
    </source>
</evidence>
<sequence>MCNSVSLNFQKLHLFKQINSGAFLAILLTRASTHLLNMFIRPLIKLVCFFLISLFISAFTVNAEPQGIALSRQGTGTLYVEATINNALSTSFLVDTGSGLVTLNKKTFSALTRNAKVTSMGYIAARMANGQIQKLQRFSVSSINIGGNCDLGAVEVAVIPSGANILGINALLKAGPFTISANELTLTGCKSKSST</sequence>
<keyword evidence="1" id="KW-0812">Transmembrane</keyword>
<dbReference type="EMBL" id="CP039852">
    <property type="protein sequence ID" value="QCZ93370.1"/>
    <property type="molecule type" value="Genomic_DNA"/>
</dbReference>